<keyword evidence="4 9" id="KW-0496">Mitochondrion</keyword>
<evidence type="ECO:0000256" key="3">
    <source>
        <dbReference type="ARBA" id="ARBA00022989"/>
    </source>
</evidence>
<feature type="transmembrane region" description="Helical" evidence="7">
    <location>
        <begin position="14"/>
        <end position="36"/>
    </location>
</feature>
<accession>A0A1J0RD51</accession>
<protein>
    <submittedName>
        <fullName evidence="9">ATPase subunit 8</fullName>
    </submittedName>
</protein>
<evidence type="ECO:0000256" key="7">
    <source>
        <dbReference type="SAM" id="Phobius"/>
    </source>
</evidence>
<dbReference type="GO" id="GO:0006754">
    <property type="term" value="P:ATP biosynthetic process"/>
    <property type="evidence" value="ECO:0007669"/>
    <property type="project" value="UniProtKB-KW"/>
</dbReference>
<name>A0A1J0RD51_9STRA</name>
<evidence type="ECO:0000256" key="4">
    <source>
        <dbReference type="ARBA" id="ARBA00023128"/>
    </source>
</evidence>
<comment type="subcellular location">
    <subcellularLocation>
        <location evidence="1">Mitochondrion membrane</location>
    </subcellularLocation>
</comment>
<organism evidence="9">
    <name type="scientific">Asterionella formosa</name>
    <dbReference type="NCBI Taxonomy" id="210441"/>
    <lineage>
        <taxon>Eukaryota</taxon>
        <taxon>Sar</taxon>
        <taxon>Stramenopiles</taxon>
        <taxon>Ochrophyta</taxon>
        <taxon>Bacillariophyta</taxon>
        <taxon>Fragilariophyceae</taxon>
        <taxon>Fragilariophycidae</taxon>
        <taxon>Fragilariales</taxon>
        <taxon>Fragilariaceae</taxon>
        <taxon>Asterionella</taxon>
    </lineage>
</organism>
<keyword evidence="2 7" id="KW-0812">Transmembrane</keyword>
<dbReference type="AlphaFoldDB" id="A0A1J0RD51"/>
<evidence type="ECO:0000259" key="8">
    <source>
        <dbReference type="Pfam" id="PF02326"/>
    </source>
</evidence>
<geneLocation type="mitochondrion" evidence="9"/>
<feature type="domain" description="ATP synthase YMF19-like N-terminal" evidence="8">
    <location>
        <begin position="2"/>
        <end position="56"/>
    </location>
</feature>
<evidence type="ECO:0000256" key="5">
    <source>
        <dbReference type="ARBA" id="ARBA00023136"/>
    </source>
</evidence>
<evidence type="ECO:0000313" key="9">
    <source>
        <dbReference type="EMBL" id="APD75829.1"/>
    </source>
</evidence>
<dbReference type="GeneID" id="30510704"/>
<evidence type="ECO:0000256" key="2">
    <source>
        <dbReference type="ARBA" id="ARBA00022692"/>
    </source>
</evidence>
<dbReference type="RefSeq" id="YP_009326068.1">
    <property type="nucleotide sequence ID" value="NC_032029.1"/>
</dbReference>
<proteinExistence type="predicted"/>
<dbReference type="Pfam" id="PF02326">
    <property type="entry name" value="YMF19"/>
    <property type="match status" value="1"/>
</dbReference>
<dbReference type="GO" id="GO:0031966">
    <property type="term" value="C:mitochondrial membrane"/>
    <property type="evidence" value="ECO:0007669"/>
    <property type="project" value="UniProtKB-SubCell"/>
</dbReference>
<evidence type="ECO:0000256" key="1">
    <source>
        <dbReference type="ARBA" id="ARBA00004325"/>
    </source>
</evidence>
<keyword evidence="3 7" id="KW-1133">Transmembrane helix</keyword>
<sequence>MPQFDILTLSTQTLSLLISLTLLYYNNINLNLLYFIKIKKIRAKKIQKINKHILKTGPNLDKMRWTSNINYQFYLQSKLTEI</sequence>
<reference evidence="9" key="1">
    <citation type="submission" date="2016-10" db="EMBL/GenBank/DDBJ databases">
        <title>Complete mitochondrial genome of the freshwater diatom Asterionella formosa.</title>
        <authorList>
            <person name="Villain A."/>
            <person name="Kojadinovic M."/>
            <person name="Puppo C."/>
            <person name="Prioretti L."/>
            <person name="Hubert P."/>
            <person name="Zhang Y."/>
            <person name="Gregori G."/>
            <person name="Roulet A."/>
            <person name="Roques C."/>
            <person name="Claverie J.-M."/>
            <person name="Gontero B."/>
            <person name="Blanc G."/>
        </authorList>
    </citation>
    <scope>NUCLEOTIDE SEQUENCE</scope>
    <source>
        <strain evidence="9">BGM1</strain>
    </source>
</reference>
<dbReference type="InterPro" id="IPR003319">
    <property type="entry name" value="YMF19-like_N"/>
</dbReference>
<keyword evidence="6" id="KW-0066">ATP synthesis</keyword>
<gene>
    <name evidence="9" type="primary">atp8</name>
    <name evidence="9" type="ORF">BGL49_028</name>
</gene>
<dbReference type="EMBL" id="KY021079">
    <property type="protein sequence ID" value="APD75829.1"/>
    <property type="molecule type" value="Genomic_DNA"/>
</dbReference>
<evidence type="ECO:0000256" key="6">
    <source>
        <dbReference type="ARBA" id="ARBA00023310"/>
    </source>
</evidence>
<keyword evidence="5 7" id="KW-0472">Membrane</keyword>